<dbReference type="Gene3D" id="3.30.70.100">
    <property type="match status" value="1"/>
</dbReference>
<dbReference type="RefSeq" id="WP_133841744.1">
    <property type="nucleotide sequence ID" value="NZ_AP024329.1"/>
</dbReference>
<accession>A0ABM7N274</accession>
<feature type="domain" description="EthD" evidence="1">
    <location>
        <begin position="16"/>
        <end position="85"/>
    </location>
</feature>
<dbReference type="Pfam" id="PF07110">
    <property type="entry name" value="EthD"/>
    <property type="match status" value="1"/>
</dbReference>
<dbReference type="Proteomes" id="UP000677515">
    <property type="component" value="Chromosome"/>
</dbReference>
<organism evidence="2 3">
    <name type="scientific">Erwinia rhapontici</name>
    <name type="common">Pectobacterium rhapontici</name>
    <dbReference type="NCBI Taxonomy" id="55212"/>
    <lineage>
        <taxon>Bacteria</taxon>
        <taxon>Pseudomonadati</taxon>
        <taxon>Pseudomonadota</taxon>
        <taxon>Gammaproteobacteria</taxon>
        <taxon>Enterobacterales</taxon>
        <taxon>Erwiniaceae</taxon>
        <taxon>Erwinia</taxon>
    </lineage>
</organism>
<evidence type="ECO:0000259" key="1">
    <source>
        <dbReference type="Pfam" id="PF07110"/>
    </source>
</evidence>
<dbReference type="SUPFAM" id="SSF54909">
    <property type="entry name" value="Dimeric alpha+beta barrel"/>
    <property type="match status" value="1"/>
</dbReference>
<gene>
    <name evidence="2" type="ORF">ERHA53_27910</name>
</gene>
<sequence length="100" mass="11507">MIKFSVLYPRQADAHFDHDYYRDVHLPLIKSRMGERCLSYEIDTPLDNNAPFIAACHIYCADIETFEQVIAEHGEEFVADVANFSNIESVKLVSDVLRVE</sequence>
<dbReference type="PANTHER" id="PTHR40260:SF2">
    <property type="entry name" value="BLR8190 PROTEIN"/>
    <property type="match status" value="1"/>
</dbReference>
<name>A0ABM7N274_ERWRD</name>
<keyword evidence="3" id="KW-1185">Reference proteome</keyword>
<proteinExistence type="predicted"/>
<dbReference type="EMBL" id="AP024329">
    <property type="protein sequence ID" value="BCQ35448.1"/>
    <property type="molecule type" value="Genomic_DNA"/>
</dbReference>
<dbReference type="NCBIfam" id="TIGR02118">
    <property type="entry name" value="EthD family reductase"/>
    <property type="match status" value="1"/>
</dbReference>
<dbReference type="PANTHER" id="PTHR40260">
    <property type="entry name" value="BLR8190 PROTEIN"/>
    <property type="match status" value="1"/>
</dbReference>
<reference evidence="2 3" key="1">
    <citation type="submission" date="2021-01" db="EMBL/GenBank/DDBJ databases">
        <title>Complete genome sequence of Erwinia rhapontici MAFF 311153.</title>
        <authorList>
            <person name="Morohoshi T."/>
            <person name="Someya N."/>
        </authorList>
    </citation>
    <scope>NUCLEOTIDE SEQUENCE [LARGE SCALE GENOMIC DNA]</scope>
    <source>
        <strain evidence="2 3">MAFF 311153</strain>
    </source>
</reference>
<dbReference type="InterPro" id="IPR011008">
    <property type="entry name" value="Dimeric_a/b-barrel"/>
</dbReference>
<evidence type="ECO:0000313" key="3">
    <source>
        <dbReference type="Proteomes" id="UP000677515"/>
    </source>
</evidence>
<protein>
    <submittedName>
        <fullName evidence="2">Ethyl tert-butyl ether degradation protein EthD</fullName>
    </submittedName>
</protein>
<dbReference type="InterPro" id="IPR009799">
    <property type="entry name" value="EthD_dom"/>
</dbReference>
<dbReference type="GeneID" id="99867009"/>
<evidence type="ECO:0000313" key="2">
    <source>
        <dbReference type="EMBL" id="BCQ35448.1"/>
    </source>
</evidence>